<dbReference type="GO" id="GO:0017081">
    <property type="term" value="F:chloride channel regulator activity"/>
    <property type="evidence" value="ECO:0007669"/>
    <property type="project" value="TreeGrafter"/>
</dbReference>
<dbReference type="GeneID" id="129331211"/>
<dbReference type="GO" id="GO:0016323">
    <property type="term" value="C:basolateral plasma membrane"/>
    <property type="evidence" value="ECO:0007669"/>
    <property type="project" value="TreeGrafter"/>
</dbReference>
<keyword evidence="1" id="KW-0812">Transmembrane</keyword>
<accession>A0AA97L0B3</accession>
<keyword evidence="1" id="KW-0472">Membrane</keyword>
<feature type="transmembrane region" description="Helical" evidence="1">
    <location>
        <begin position="33"/>
        <end position="53"/>
    </location>
</feature>
<keyword evidence="1" id="KW-1133">Transmembrane helix</keyword>
<evidence type="ECO:0000313" key="3">
    <source>
        <dbReference type="RefSeq" id="XP_054837604.1"/>
    </source>
</evidence>
<feature type="transmembrane region" description="Helical" evidence="1">
    <location>
        <begin position="6"/>
        <end position="26"/>
    </location>
</feature>
<evidence type="ECO:0000313" key="2">
    <source>
        <dbReference type="Proteomes" id="UP001190640"/>
    </source>
</evidence>
<dbReference type="Proteomes" id="UP001190640">
    <property type="component" value="Chromosome 5"/>
</dbReference>
<reference evidence="3" key="1">
    <citation type="submission" date="2025-08" db="UniProtKB">
        <authorList>
            <consortium name="RefSeq"/>
        </authorList>
    </citation>
    <scope>IDENTIFICATION</scope>
    <source>
        <tissue evidence="3">Blood</tissue>
    </source>
</reference>
<dbReference type="CTD" id="7809"/>
<dbReference type="KEGG" id="emc:129331211"/>
<keyword evidence="2" id="KW-1185">Reference proteome</keyword>
<dbReference type="Pfam" id="PF15462">
    <property type="entry name" value="Barttin"/>
    <property type="match status" value="1"/>
</dbReference>
<dbReference type="PANTHER" id="PTHR28399:SF1">
    <property type="entry name" value="BARTTIN"/>
    <property type="match status" value="1"/>
</dbReference>
<name>A0AA97L0B3_EUBMA</name>
<dbReference type="InterPro" id="IPR029181">
    <property type="entry name" value="Barttin"/>
</dbReference>
<gene>
    <name evidence="3" type="primary">BSND</name>
</gene>
<protein>
    <submittedName>
        <fullName evidence="3">Barttin</fullName>
    </submittedName>
</protein>
<organism evidence="2 3">
    <name type="scientific">Eublepharis macularius</name>
    <name type="common">Leopard gecko</name>
    <name type="synonym">Cyrtodactylus macularius</name>
    <dbReference type="NCBI Taxonomy" id="481883"/>
    <lineage>
        <taxon>Eukaryota</taxon>
        <taxon>Metazoa</taxon>
        <taxon>Chordata</taxon>
        <taxon>Craniata</taxon>
        <taxon>Vertebrata</taxon>
        <taxon>Euteleostomi</taxon>
        <taxon>Lepidosauria</taxon>
        <taxon>Squamata</taxon>
        <taxon>Bifurcata</taxon>
        <taxon>Gekkota</taxon>
        <taxon>Eublepharidae</taxon>
        <taxon>Eublepharinae</taxon>
        <taxon>Eublepharis</taxon>
    </lineage>
</organism>
<dbReference type="AlphaFoldDB" id="A0AA97L0B3"/>
<dbReference type="GO" id="GO:0006821">
    <property type="term" value="P:chloride transport"/>
    <property type="evidence" value="ECO:0007669"/>
    <property type="project" value="InterPro"/>
</dbReference>
<evidence type="ECO:0000256" key="1">
    <source>
        <dbReference type="SAM" id="Phobius"/>
    </source>
</evidence>
<dbReference type="RefSeq" id="XP_054837604.1">
    <property type="nucleotide sequence ID" value="XM_054981629.1"/>
</dbReference>
<dbReference type="PANTHER" id="PTHR28399">
    <property type="entry name" value="BARTTIN"/>
    <property type="match status" value="1"/>
</dbReference>
<proteinExistence type="predicted"/>
<sequence>MAEEKTFRHGLIVLGFFLVMIGMFIMSVDKPQIYITFCTLGILVIAVGITWSMCQCYPKIRVVSVDTELEKFLAKSPAASSVENEILGKNSSSTTYTTQKEAEIYEKSLPSYEQVQMNKAGAAECLGVQTTSDLSVSPVGDVQLVVQAKAEVHRDSGSNGGIHKDAESQKNLTRLFCQSEAPLASFQEDVETSSVKSTSNSPFLQRYKDTPNLCSPPEIQLIFKLPSYEDFALIDSLMGDSQSNEKIVEPSKIHQSVPATAREEALPMDLGAELLESKFIPSVEVGDLYYGIYEGPEDIFVSVDAAFEPKDLLNTKTGESDN</sequence>